<comment type="caution">
    <text evidence="1">The sequence shown here is derived from an EMBL/GenBank/DDBJ whole genome shotgun (WGS) entry which is preliminary data.</text>
</comment>
<accession>A0ABV1Z7K4</accession>
<dbReference type="Proteomes" id="UP001433071">
    <property type="component" value="Unassembled WGS sequence"/>
</dbReference>
<reference evidence="1 2" key="1">
    <citation type="journal article" date="2024" name="Proc. Natl. Acad. Sci. U.S.A.">
        <title>The evolutionary genomics of adaptation to stress in wild rhizobium bacteria.</title>
        <authorList>
            <person name="Kehlet-Delgado H."/>
            <person name="Montoya A.P."/>
            <person name="Jensen K.T."/>
            <person name="Wendlandt C.E."/>
            <person name="Dexheimer C."/>
            <person name="Roberts M."/>
            <person name="Torres Martinez L."/>
            <person name="Friesen M.L."/>
            <person name="Griffitts J.S."/>
            <person name="Porter S.S."/>
        </authorList>
    </citation>
    <scope>NUCLEOTIDE SEQUENCE [LARGE SCALE GENOMIC DNA]</scope>
    <source>
        <strain evidence="1 2">M0641</strain>
    </source>
</reference>
<keyword evidence="2" id="KW-1185">Reference proteome</keyword>
<evidence type="ECO:0000313" key="1">
    <source>
        <dbReference type="EMBL" id="MER9408077.1"/>
    </source>
</evidence>
<gene>
    <name evidence="1" type="ORF">NKI36_29130</name>
</gene>
<name>A0ABV1Z7K4_9HYPH</name>
<organism evidence="1 2">
    <name type="scientific">Mesorhizobium caraganae</name>
    <dbReference type="NCBI Taxonomy" id="483206"/>
    <lineage>
        <taxon>Bacteria</taxon>
        <taxon>Pseudomonadati</taxon>
        <taxon>Pseudomonadota</taxon>
        <taxon>Alphaproteobacteria</taxon>
        <taxon>Hyphomicrobiales</taxon>
        <taxon>Phyllobacteriaceae</taxon>
        <taxon>Mesorhizobium</taxon>
    </lineage>
</organism>
<evidence type="ECO:0000313" key="2">
    <source>
        <dbReference type="Proteomes" id="UP001433071"/>
    </source>
</evidence>
<dbReference type="Gene3D" id="2.120.10.30">
    <property type="entry name" value="TolB, C-terminal domain"/>
    <property type="match status" value="1"/>
</dbReference>
<dbReference type="RefSeq" id="WP_352562035.1">
    <property type="nucleotide sequence ID" value="NZ_JAMYQB010000034.1"/>
</dbReference>
<dbReference type="SUPFAM" id="SSF82171">
    <property type="entry name" value="DPP6 N-terminal domain-like"/>
    <property type="match status" value="1"/>
</dbReference>
<dbReference type="EMBL" id="JAMYQB010000034">
    <property type="protein sequence ID" value="MER9408077.1"/>
    <property type="molecule type" value="Genomic_DNA"/>
</dbReference>
<sequence>MFWSPAGSQLLMPTYRNGLEAFRDTDIRLFDPTTFAVRNLTEDNFDDSFLGGKGPANLDVLGHWIDSDTIAFIRYAIPEGGFKQGVSTSLMTIGVGGGDPHLAFEFASKSRFRIWAMTASADGKQIAYSVADKDNADKAGIYLLKLGEATPKRVAAMSDTGQPSGLAFSADGKFLLLLGRTVDGLDAKVVDLASGEIMPVDRVQNVVGVAWSPSGSAVAYITYDRTNADMPGGLFLAEAPGKPARLLIGGGFFPTVCCGQQPFTWASNDTMIIAQLGDKIGSVLFVRLGQ</sequence>
<evidence type="ECO:0008006" key="3">
    <source>
        <dbReference type="Google" id="ProtNLM"/>
    </source>
</evidence>
<dbReference type="InterPro" id="IPR011042">
    <property type="entry name" value="6-blade_b-propeller_TolB-like"/>
</dbReference>
<protein>
    <recommendedName>
        <fullName evidence="3">WD40 repeat domain-containing protein</fullName>
    </recommendedName>
</protein>
<proteinExistence type="predicted"/>